<evidence type="ECO:0000256" key="8">
    <source>
        <dbReference type="HAMAP-Rule" id="MF_00222"/>
    </source>
</evidence>
<sequence>MRLLSGHARLAGVLGWPISHSRSPRLHGYWLDSLGIDGAYLPLPVHPDRFEEGVRGLVALGFRGANVTIPHKQAAFAVCDVVDATAKRAGAVNTLVFRDGRIEGSNTDGFGFLENVRNAVPGWQASAGPAVLLGAGGAARAIAAALLDAGCPWLVLVNRSRDKAEALARDLGGPVRVAEAPPLAEAALLVNTTSLGMRGHPSLAIDLAPLPPGAVVADIVYVPLETPLLAAARARGLRAVDGLGMLLHQARPGFEAWFGTAPTVDAALREAVAGDIPPR</sequence>
<dbReference type="Gene3D" id="3.40.50.10860">
    <property type="entry name" value="Leucine Dehydrogenase, chain A, domain 1"/>
    <property type="match status" value="1"/>
</dbReference>
<evidence type="ECO:0000256" key="4">
    <source>
        <dbReference type="ARBA" id="ARBA00022857"/>
    </source>
</evidence>
<comment type="similarity">
    <text evidence="8">Belongs to the shikimate dehydrogenase family.</text>
</comment>
<dbReference type="PANTHER" id="PTHR21089">
    <property type="entry name" value="SHIKIMATE DEHYDROGENASE"/>
    <property type="match status" value="1"/>
</dbReference>
<gene>
    <name evidence="8" type="primary">aroE</name>
    <name evidence="11" type="ORF">KPL78_28860</name>
</gene>
<dbReference type="InterPro" id="IPR011342">
    <property type="entry name" value="Shikimate_DH"/>
</dbReference>
<evidence type="ECO:0000313" key="12">
    <source>
        <dbReference type="Proteomes" id="UP001196565"/>
    </source>
</evidence>
<protein>
    <recommendedName>
        <fullName evidence="2 8">Shikimate dehydrogenase (NADP(+))</fullName>
        <shortName evidence="8">SDH</shortName>
        <ecNumber evidence="2 8">1.1.1.25</ecNumber>
    </recommendedName>
</protein>
<dbReference type="InterPro" id="IPR046346">
    <property type="entry name" value="Aminoacid_DH-like_N_sf"/>
</dbReference>
<proteinExistence type="inferred from homology"/>
<dbReference type="InterPro" id="IPR013708">
    <property type="entry name" value="Shikimate_DH-bd_N"/>
</dbReference>
<feature type="binding site" evidence="8">
    <location>
        <position position="93"/>
    </location>
    <ligand>
        <name>shikimate</name>
        <dbReference type="ChEBI" id="CHEBI:36208"/>
    </ligand>
</feature>
<feature type="binding site" evidence="8">
    <location>
        <begin position="134"/>
        <end position="138"/>
    </location>
    <ligand>
        <name>NADP(+)</name>
        <dbReference type="ChEBI" id="CHEBI:58349"/>
    </ligand>
</feature>
<keyword evidence="5 8" id="KW-0560">Oxidoreductase</keyword>
<dbReference type="Proteomes" id="UP001196565">
    <property type="component" value="Unassembled WGS sequence"/>
</dbReference>
<dbReference type="InterPro" id="IPR006151">
    <property type="entry name" value="Shikm_DH/Glu-tRNA_Rdtase"/>
</dbReference>
<keyword evidence="12" id="KW-1185">Reference proteome</keyword>
<evidence type="ECO:0000313" key="11">
    <source>
        <dbReference type="EMBL" id="MBW6401891.1"/>
    </source>
</evidence>
<feature type="binding site" evidence="8">
    <location>
        <position position="242"/>
    </location>
    <ligand>
        <name>NADP(+)</name>
        <dbReference type="ChEBI" id="CHEBI:58349"/>
    </ligand>
</feature>
<feature type="binding site" evidence="8">
    <location>
        <position position="249"/>
    </location>
    <ligand>
        <name>shikimate</name>
        <dbReference type="ChEBI" id="CHEBI:36208"/>
    </ligand>
</feature>
<dbReference type="GO" id="GO:0004764">
    <property type="term" value="F:shikimate 3-dehydrogenase (NADP+) activity"/>
    <property type="evidence" value="ECO:0007669"/>
    <property type="project" value="UniProtKB-EC"/>
</dbReference>
<dbReference type="RefSeq" id="WP_219766760.1">
    <property type="nucleotide sequence ID" value="NZ_JAHYBZ010000016.1"/>
</dbReference>
<feature type="domain" description="Quinate/shikimate 5-dehydrogenase/glutamyl-tRNA reductase" evidence="9">
    <location>
        <begin position="130"/>
        <end position="176"/>
    </location>
</feature>
<dbReference type="SUPFAM" id="SSF53223">
    <property type="entry name" value="Aminoacid dehydrogenase-like, N-terminal domain"/>
    <property type="match status" value="1"/>
</dbReference>
<dbReference type="InterPro" id="IPR022893">
    <property type="entry name" value="Shikimate_DH_fam"/>
</dbReference>
<comment type="function">
    <text evidence="8">Involved in the biosynthesis of the chorismate, which leads to the biosynthesis of aromatic amino acids. Catalyzes the reversible NADPH linked reduction of 3-dehydroshikimate (DHSA) to yield shikimate (SA).</text>
</comment>
<evidence type="ECO:0000256" key="6">
    <source>
        <dbReference type="ARBA" id="ARBA00023141"/>
    </source>
</evidence>
<keyword evidence="6 8" id="KW-0057">Aromatic amino acid biosynthesis</keyword>
<dbReference type="PANTHER" id="PTHR21089:SF1">
    <property type="entry name" value="BIFUNCTIONAL 3-DEHYDROQUINATE DEHYDRATASE_SHIKIMATE DEHYDROGENASE, CHLOROPLASTIC"/>
    <property type="match status" value="1"/>
</dbReference>
<dbReference type="Pfam" id="PF08501">
    <property type="entry name" value="Shikimate_dh_N"/>
    <property type="match status" value="1"/>
</dbReference>
<comment type="pathway">
    <text evidence="1 8">Metabolic intermediate biosynthesis; chorismate biosynthesis; chorismate from D-erythrose 4-phosphate and phosphoenolpyruvate: step 4/7.</text>
</comment>
<dbReference type="EMBL" id="JAHYBZ010000016">
    <property type="protein sequence ID" value="MBW6401891.1"/>
    <property type="molecule type" value="Genomic_DNA"/>
</dbReference>
<feature type="binding site" evidence="8">
    <location>
        <begin position="21"/>
        <end position="23"/>
    </location>
    <ligand>
        <name>shikimate</name>
        <dbReference type="ChEBI" id="CHEBI:36208"/>
    </ligand>
</feature>
<dbReference type="NCBIfam" id="TIGR00507">
    <property type="entry name" value="aroE"/>
    <property type="match status" value="1"/>
</dbReference>
<accession>A0ABS7AI00</accession>
<comment type="caution">
    <text evidence="11">The sequence shown here is derived from an EMBL/GenBank/DDBJ whole genome shotgun (WGS) entry which is preliminary data.</text>
</comment>
<evidence type="ECO:0000259" key="10">
    <source>
        <dbReference type="Pfam" id="PF08501"/>
    </source>
</evidence>
<keyword evidence="4 8" id="KW-0521">NADP</keyword>
<feature type="binding site" evidence="8">
    <location>
        <position position="108"/>
    </location>
    <ligand>
        <name>shikimate</name>
        <dbReference type="ChEBI" id="CHEBI:36208"/>
    </ligand>
</feature>
<feature type="binding site" evidence="8">
    <location>
        <position position="221"/>
    </location>
    <ligand>
        <name>shikimate</name>
        <dbReference type="ChEBI" id="CHEBI:36208"/>
    </ligand>
</feature>
<feature type="domain" description="Shikimate dehydrogenase substrate binding N-terminal" evidence="10">
    <location>
        <begin position="13"/>
        <end position="95"/>
    </location>
</feature>
<comment type="caution">
    <text evidence="8">Lacks conserved residue(s) required for the propagation of feature annotation.</text>
</comment>
<keyword evidence="3 8" id="KW-0028">Amino-acid biosynthesis</keyword>
<name>A0ABS7AI00_9PROT</name>
<dbReference type="InterPro" id="IPR036291">
    <property type="entry name" value="NAD(P)-bd_dom_sf"/>
</dbReference>
<dbReference type="SUPFAM" id="SSF51735">
    <property type="entry name" value="NAD(P)-binding Rossmann-fold domains"/>
    <property type="match status" value="1"/>
</dbReference>
<dbReference type="Pfam" id="PF01488">
    <property type="entry name" value="Shikimate_DH"/>
    <property type="match status" value="1"/>
</dbReference>
<evidence type="ECO:0000256" key="5">
    <source>
        <dbReference type="ARBA" id="ARBA00023002"/>
    </source>
</evidence>
<dbReference type="NCBIfam" id="NF001312">
    <property type="entry name" value="PRK00258.1-4"/>
    <property type="match status" value="1"/>
</dbReference>
<comment type="subunit">
    <text evidence="8">Homodimer.</text>
</comment>
<evidence type="ECO:0000256" key="3">
    <source>
        <dbReference type="ARBA" id="ARBA00022605"/>
    </source>
</evidence>
<dbReference type="EC" id="1.1.1.25" evidence="2 8"/>
<evidence type="ECO:0000256" key="2">
    <source>
        <dbReference type="ARBA" id="ARBA00012962"/>
    </source>
</evidence>
<evidence type="ECO:0000256" key="1">
    <source>
        <dbReference type="ARBA" id="ARBA00004871"/>
    </source>
</evidence>
<feature type="binding site" evidence="8">
    <location>
        <position position="219"/>
    </location>
    <ligand>
        <name>NADP(+)</name>
        <dbReference type="ChEBI" id="CHEBI:58349"/>
    </ligand>
</feature>
<evidence type="ECO:0000256" key="7">
    <source>
        <dbReference type="ARBA" id="ARBA00049442"/>
    </source>
</evidence>
<dbReference type="Gene3D" id="3.40.50.720">
    <property type="entry name" value="NAD(P)-binding Rossmann-like Domain"/>
    <property type="match status" value="1"/>
</dbReference>
<comment type="catalytic activity">
    <reaction evidence="7 8">
        <text>shikimate + NADP(+) = 3-dehydroshikimate + NADPH + H(+)</text>
        <dbReference type="Rhea" id="RHEA:17737"/>
        <dbReference type="ChEBI" id="CHEBI:15378"/>
        <dbReference type="ChEBI" id="CHEBI:16630"/>
        <dbReference type="ChEBI" id="CHEBI:36208"/>
        <dbReference type="ChEBI" id="CHEBI:57783"/>
        <dbReference type="ChEBI" id="CHEBI:58349"/>
        <dbReference type="EC" id="1.1.1.25"/>
    </reaction>
</comment>
<feature type="active site" description="Proton acceptor" evidence="8">
    <location>
        <position position="72"/>
    </location>
</feature>
<dbReference type="HAMAP" id="MF_00222">
    <property type="entry name" value="Shikimate_DH_AroE"/>
    <property type="match status" value="1"/>
</dbReference>
<reference evidence="11 12" key="1">
    <citation type="submission" date="2021-07" db="EMBL/GenBank/DDBJ databases">
        <authorList>
            <person name="So Y."/>
        </authorList>
    </citation>
    <scope>NUCLEOTIDE SEQUENCE [LARGE SCALE GENOMIC DNA]</scope>
    <source>
        <strain evidence="11 12">HJA6</strain>
    </source>
</reference>
<feature type="binding site" evidence="8">
    <location>
        <position position="68"/>
    </location>
    <ligand>
        <name>shikimate</name>
        <dbReference type="ChEBI" id="CHEBI:36208"/>
    </ligand>
</feature>
<evidence type="ECO:0000259" key="9">
    <source>
        <dbReference type="Pfam" id="PF01488"/>
    </source>
</evidence>
<organism evidence="11 12">
    <name type="scientific">Roseomonas alba</name>
    <dbReference type="NCBI Taxonomy" id="2846776"/>
    <lineage>
        <taxon>Bacteria</taxon>
        <taxon>Pseudomonadati</taxon>
        <taxon>Pseudomonadota</taxon>
        <taxon>Alphaproteobacteria</taxon>
        <taxon>Acetobacterales</taxon>
        <taxon>Roseomonadaceae</taxon>
        <taxon>Roseomonas</taxon>
    </lineage>
</organism>